<dbReference type="Proteomes" id="UP000015102">
    <property type="component" value="Unassembled WGS sequence"/>
</dbReference>
<protein>
    <submittedName>
        <fullName evidence="1">Uncharacterized protein</fullName>
    </submittedName>
</protein>
<reference evidence="2" key="1">
    <citation type="submission" date="2013-02" db="EMBL/GenBank/DDBJ databases">
        <authorList>
            <person name="Hughes D."/>
        </authorList>
    </citation>
    <scope>NUCLEOTIDE SEQUENCE</scope>
    <source>
        <strain>Durham</strain>
        <strain evidence="2">NC isolate 2 -- Noor lab</strain>
    </source>
</reference>
<dbReference type="HOGENOM" id="CLU_2712033_0_0_1"/>
<dbReference type="EMBL" id="CAQQ02198521">
    <property type="status" value="NOT_ANNOTATED_CDS"/>
    <property type="molecule type" value="Genomic_DNA"/>
</dbReference>
<proteinExistence type="predicted"/>
<reference evidence="1" key="2">
    <citation type="submission" date="2015-06" db="UniProtKB">
        <authorList>
            <consortium name="EnsemblMetazoa"/>
        </authorList>
    </citation>
    <scope>IDENTIFICATION</scope>
</reference>
<dbReference type="AlphaFoldDB" id="T1H2T6"/>
<sequence length="73" mass="8302">QGFEGKQTNNSGSCTIPDKEQKIAYYYEIDRKKNIASNFGFQQHFESMKAFFLELPNIASQIPDKDPSHKGST</sequence>
<name>T1H2T6_MEGSC</name>
<dbReference type="EnsemblMetazoa" id="MESCA010541-RA">
    <property type="protein sequence ID" value="MESCA010541-PA"/>
    <property type="gene ID" value="MESCA010541"/>
</dbReference>
<organism evidence="1 2">
    <name type="scientific">Megaselia scalaris</name>
    <name type="common">Humpbacked fly</name>
    <name type="synonym">Phora scalaris</name>
    <dbReference type="NCBI Taxonomy" id="36166"/>
    <lineage>
        <taxon>Eukaryota</taxon>
        <taxon>Metazoa</taxon>
        <taxon>Ecdysozoa</taxon>
        <taxon>Arthropoda</taxon>
        <taxon>Hexapoda</taxon>
        <taxon>Insecta</taxon>
        <taxon>Pterygota</taxon>
        <taxon>Neoptera</taxon>
        <taxon>Endopterygota</taxon>
        <taxon>Diptera</taxon>
        <taxon>Brachycera</taxon>
        <taxon>Muscomorpha</taxon>
        <taxon>Platypezoidea</taxon>
        <taxon>Phoridae</taxon>
        <taxon>Megaseliini</taxon>
        <taxon>Megaselia</taxon>
    </lineage>
</organism>
<evidence type="ECO:0000313" key="1">
    <source>
        <dbReference type="EnsemblMetazoa" id="MESCA010541-PA"/>
    </source>
</evidence>
<accession>T1H2T6</accession>
<evidence type="ECO:0000313" key="2">
    <source>
        <dbReference type="Proteomes" id="UP000015102"/>
    </source>
</evidence>
<keyword evidence="2" id="KW-1185">Reference proteome</keyword>